<dbReference type="AlphaFoldDB" id="A0A1Y5HVN4"/>
<dbReference type="InterPro" id="IPR001647">
    <property type="entry name" value="HTH_TetR"/>
</dbReference>
<gene>
    <name evidence="4" type="ORF">A9R00_01320</name>
</gene>
<dbReference type="InterPro" id="IPR025722">
    <property type="entry name" value="TetR"/>
</dbReference>
<feature type="domain" description="HTH tetR-type" evidence="3">
    <location>
        <begin position="1"/>
        <end position="61"/>
    </location>
</feature>
<evidence type="ECO:0000256" key="1">
    <source>
        <dbReference type="ARBA" id="ARBA00023125"/>
    </source>
</evidence>
<dbReference type="Proteomes" id="UP000227088">
    <property type="component" value="Unassembled WGS sequence"/>
</dbReference>
<dbReference type="PANTHER" id="PTHR43479">
    <property type="entry name" value="ACREF/ENVCD OPERON REPRESSOR-RELATED"/>
    <property type="match status" value="1"/>
</dbReference>
<dbReference type="PRINTS" id="PR00455">
    <property type="entry name" value="HTHTETR"/>
</dbReference>
<comment type="caution">
    <text evidence="4">The sequence shown here is derived from an EMBL/GenBank/DDBJ whole genome shotgun (WGS) entry which is preliminary data.</text>
</comment>
<accession>A0A1Y5HVN4</accession>
<evidence type="ECO:0000259" key="3">
    <source>
        <dbReference type="PROSITE" id="PS50977"/>
    </source>
</evidence>
<reference evidence="5" key="1">
    <citation type="journal article" date="2017" name="Proc. Natl. Acad. Sci. U.S.A.">
        <title>Simulation of Deepwater Horizon oil plume reveals substrate specialization within a complex community of hydrocarbon degraders.</title>
        <authorList>
            <person name="Hu P."/>
            <person name="Dubinsky E.A."/>
            <person name="Probst A.J."/>
            <person name="Wang J."/>
            <person name="Sieber C.M.K."/>
            <person name="Tom L.M."/>
            <person name="Gardinali P."/>
            <person name="Banfield J.F."/>
            <person name="Atlas R.M."/>
            <person name="Andersen G.L."/>
        </authorList>
    </citation>
    <scope>NUCLEOTIDE SEQUENCE [LARGE SCALE GENOMIC DNA]</scope>
</reference>
<dbReference type="Pfam" id="PF00440">
    <property type="entry name" value="TetR_N"/>
    <property type="match status" value="1"/>
</dbReference>
<keyword evidence="1 2" id="KW-0238">DNA-binding</keyword>
<proteinExistence type="predicted"/>
<dbReference type="SUPFAM" id="SSF46689">
    <property type="entry name" value="Homeodomain-like"/>
    <property type="match status" value="1"/>
</dbReference>
<feature type="DNA-binding region" description="H-T-H motif" evidence="2">
    <location>
        <begin position="24"/>
        <end position="43"/>
    </location>
</feature>
<dbReference type="EMBL" id="MABE01000081">
    <property type="protein sequence ID" value="OUS41361.1"/>
    <property type="molecule type" value="Genomic_DNA"/>
</dbReference>
<dbReference type="PROSITE" id="PS50977">
    <property type="entry name" value="HTH_TETR_2"/>
    <property type="match status" value="1"/>
</dbReference>
<evidence type="ECO:0000313" key="4">
    <source>
        <dbReference type="EMBL" id="OUS41361.1"/>
    </source>
</evidence>
<dbReference type="GO" id="GO:0003677">
    <property type="term" value="F:DNA binding"/>
    <property type="evidence" value="ECO:0007669"/>
    <property type="project" value="UniProtKB-UniRule"/>
</dbReference>
<evidence type="ECO:0000256" key="2">
    <source>
        <dbReference type="PROSITE-ProRule" id="PRU00335"/>
    </source>
</evidence>
<evidence type="ECO:0000313" key="5">
    <source>
        <dbReference type="Proteomes" id="UP000227088"/>
    </source>
</evidence>
<sequence>MKTRDRILVAALELFNQQGERKVTTNHLAAHLEMSPGNLYYHFKNKQQIIYELFLQYENFVDSHLDVPSDRQLTITDKLNYLQKVFQGLWEFRFIHRDMEHLLLADEKLHARYRDFYRRCQQKTQAIYQGLHDAKIIHISQREVEGLALNTWIVVTTWYSFLQCNLLLDANESITQDMLKGGIYQIFQLERPYLTNEYRERVEAMQEAFIPKPEWL</sequence>
<dbReference type="InterPro" id="IPR009057">
    <property type="entry name" value="Homeodomain-like_sf"/>
</dbReference>
<dbReference type="PANTHER" id="PTHR43479:SF12">
    <property type="entry name" value="TRANSCRIPTIONAL REGULATORY PROTEIN"/>
    <property type="match status" value="1"/>
</dbReference>
<dbReference type="InterPro" id="IPR050624">
    <property type="entry name" value="HTH-type_Tx_Regulator"/>
</dbReference>
<dbReference type="Gene3D" id="1.10.357.10">
    <property type="entry name" value="Tetracycline Repressor, domain 2"/>
    <property type="match status" value="1"/>
</dbReference>
<organism evidence="4 5">
    <name type="scientific">Oleispira antarctica</name>
    <dbReference type="NCBI Taxonomy" id="188908"/>
    <lineage>
        <taxon>Bacteria</taxon>
        <taxon>Pseudomonadati</taxon>
        <taxon>Pseudomonadota</taxon>
        <taxon>Gammaproteobacteria</taxon>
        <taxon>Oceanospirillales</taxon>
        <taxon>Oceanospirillaceae</taxon>
        <taxon>Oleispira</taxon>
    </lineage>
</organism>
<protein>
    <submittedName>
        <fullName evidence="4">TetR family transcriptional regulator</fullName>
    </submittedName>
</protein>
<dbReference type="Pfam" id="PF13972">
    <property type="entry name" value="TetR"/>
    <property type="match status" value="1"/>
</dbReference>
<name>A0A1Y5HVN4_OLEAN</name>